<dbReference type="PROSITE" id="PS51459">
    <property type="entry name" value="FIDO"/>
    <property type="match status" value="1"/>
</dbReference>
<dbReference type="Gene3D" id="1.10.3290.10">
    <property type="entry name" value="Fido-like domain"/>
    <property type="match status" value="1"/>
</dbReference>
<dbReference type="InterPro" id="IPR036597">
    <property type="entry name" value="Fido-like_dom_sf"/>
</dbReference>
<dbReference type="RefSeq" id="WP_201825320.1">
    <property type="nucleotide sequence ID" value="NZ_JAERRA010000001.1"/>
</dbReference>
<comment type="caution">
    <text evidence="2">The sequence shown here is derived from an EMBL/GenBank/DDBJ whole genome shotgun (WGS) entry which is preliminary data.</text>
</comment>
<accession>A0A9X0XCN2</accession>
<feature type="domain" description="Fido" evidence="1">
    <location>
        <begin position="1"/>
        <end position="66"/>
    </location>
</feature>
<evidence type="ECO:0000259" key="1">
    <source>
        <dbReference type="PROSITE" id="PS51459"/>
    </source>
</evidence>
<protein>
    <submittedName>
        <fullName evidence="2">Fic family protein</fullName>
    </submittedName>
</protein>
<dbReference type="Pfam" id="PF02661">
    <property type="entry name" value="Fic"/>
    <property type="match status" value="1"/>
</dbReference>
<sequence length="80" mass="8604">MELILIHPFREGNGRLARLLADVMAVQSGHEPLDYSTWEQHKTAYIGAIHAGMAGNYGAMDRWVAAAMGVARAPDLSGPA</sequence>
<dbReference type="AlphaFoldDB" id="A0A9X0XCN2"/>
<gene>
    <name evidence="2" type="ORF">JI742_07865</name>
</gene>
<name>A0A9X0XCN2_9BURK</name>
<dbReference type="EMBL" id="JAERRA010000001">
    <property type="protein sequence ID" value="MBL0719802.1"/>
    <property type="molecule type" value="Genomic_DNA"/>
</dbReference>
<dbReference type="SUPFAM" id="SSF140931">
    <property type="entry name" value="Fic-like"/>
    <property type="match status" value="1"/>
</dbReference>
<evidence type="ECO:0000313" key="2">
    <source>
        <dbReference type="EMBL" id="MBL0719802.1"/>
    </source>
</evidence>
<proteinExistence type="predicted"/>
<organism evidence="2 3">
    <name type="scientific">Aquariibacter lacus</name>
    <dbReference type="NCBI Taxonomy" id="2801332"/>
    <lineage>
        <taxon>Bacteria</taxon>
        <taxon>Pseudomonadati</taxon>
        <taxon>Pseudomonadota</taxon>
        <taxon>Betaproteobacteria</taxon>
        <taxon>Burkholderiales</taxon>
        <taxon>Sphaerotilaceae</taxon>
        <taxon>Aquariibacter</taxon>
    </lineage>
</organism>
<dbReference type="InterPro" id="IPR003812">
    <property type="entry name" value="Fido"/>
</dbReference>
<evidence type="ECO:0000313" key="3">
    <source>
        <dbReference type="Proteomes" id="UP000643207"/>
    </source>
</evidence>
<dbReference type="Proteomes" id="UP000643207">
    <property type="component" value="Unassembled WGS sequence"/>
</dbReference>
<keyword evidence="3" id="KW-1185">Reference proteome</keyword>
<reference evidence="2 3" key="1">
    <citation type="submission" date="2021-01" db="EMBL/GenBank/DDBJ databases">
        <title>Piscinibacter sp. Jin2 Genome sequencing and assembly.</title>
        <authorList>
            <person name="Kim I."/>
        </authorList>
    </citation>
    <scope>NUCLEOTIDE SEQUENCE [LARGE SCALE GENOMIC DNA]</scope>
    <source>
        <strain evidence="2 3">Jin2</strain>
    </source>
</reference>